<protein>
    <submittedName>
        <fullName evidence="2 3">1-phosphatidylinositol-4,5-bisphosphate phosphodiesterase epsilon-1</fullName>
    </submittedName>
</protein>
<name>A0A084WJD7_ANOSI</name>
<dbReference type="AlphaFoldDB" id="A0A084WJD7"/>
<dbReference type="VEuPathDB" id="VectorBase:ASIC018600"/>
<dbReference type="EMBL" id="ATLV01024017">
    <property type="status" value="NOT_ANNOTATED_CDS"/>
    <property type="molecule type" value="Genomic_DNA"/>
</dbReference>
<accession>A0A084WJD7</accession>
<keyword evidence="4" id="KW-1185">Reference proteome</keyword>
<reference evidence="2 4" key="1">
    <citation type="journal article" date="2014" name="BMC Genomics">
        <title>Genome sequence of Anopheles sinensis provides insight into genetics basis of mosquito competence for malaria parasites.</title>
        <authorList>
            <person name="Zhou D."/>
            <person name="Zhang D."/>
            <person name="Ding G."/>
            <person name="Shi L."/>
            <person name="Hou Q."/>
            <person name="Ye Y."/>
            <person name="Xu Y."/>
            <person name="Zhou H."/>
            <person name="Xiong C."/>
            <person name="Li S."/>
            <person name="Yu J."/>
            <person name="Hong S."/>
            <person name="Yu X."/>
            <person name="Zou P."/>
            <person name="Chen C."/>
            <person name="Chang X."/>
            <person name="Wang W."/>
            <person name="Lv Y."/>
            <person name="Sun Y."/>
            <person name="Ma L."/>
            <person name="Shen B."/>
            <person name="Zhu C."/>
        </authorList>
    </citation>
    <scope>NUCLEOTIDE SEQUENCE [LARGE SCALE GENOMIC DNA]</scope>
</reference>
<organism evidence="2">
    <name type="scientific">Anopheles sinensis</name>
    <name type="common">Mosquito</name>
    <dbReference type="NCBI Taxonomy" id="74873"/>
    <lineage>
        <taxon>Eukaryota</taxon>
        <taxon>Metazoa</taxon>
        <taxon>Ecdysozoa</taxon>
        <taxon>Arthropoda</taxon>
        <taxon>Hexapoda</taxon>
        <taxon>Insecta</taxon>
        <taxon>Pterygota</taxon>
        <taxon>Neoptera</taxon>
        <taxon>Endopterygota</taxon>
        <taxon>Diptera</taxon>
        <taxon>Nematocera</taxon>
        <taxon>Culicoidea</taxon>
        <taxon>Culicidae</taxon>
        <taxon>Anophelinae</taxon>
        <taxon>Anopheles</taxon>
    </lineage>
</organism>
<evidence type="ECO:0000313" key="3">
    <source>
        <dbReference type="EnsemblMetazoa" id="ASIC018600-PA"/>
    </source>
</evidence>
<feature type="compositionally biased region" description="Basic and acidic residues" evidence="1">
    <location>
        <begin position="80"/>
        <end position="91"/>
    </location>
</feature>
<dbReference type="EnsemblMetazoa" id="ASIC018600-RA">
    <property type="protein sequence ID" value="ASIC018600-PA"/>
    <property type="gene ID" value="ASIC018600"/>
</dbReference>
<dbReference type="Proteomes" id="UP000030765">
    <property type="component" value="Unassembled WGS sequence"/>
</dbReference>
<evidence type="ECO:0000256" key="1">
    <source>
        <dbReference type="SAM" id="MobiDB-lite"/>
    </source>
</evidence>
<gene>
    <name evidence="2" type="ORF">ZHAS_00018600</name>
</gene>
<dbReference type="EMBL" id="KE525348">
    <property type="protein sequence ID" value="KFB50331.1"/>
    <property type="molecule type" value="Genomic_DNA"/>
</dbReference>
<proteinExistence type="predicted"/>
<sequence length="91" mass="9871">MAPKKRHCVTSENRAGNGKLKCIFEGERCKEWPEIGVPVLASAATTGEKQLVGWRVSSASKNLPPFSSEIEQTASARLVSEPKECPDTGEK</sequence>
<reference evidence="3" key="2">
    <citation type="submission" date="2020-05" db="UniProtKB">
        <authorList>
            <consortium name="EnsemblMetazoa"/>
        </authorList>
    </citation>
    <scope>IDENTIFICATION</scope>
</reference>
<evidence type="ECO:0000313" key="4">
    <source>
        <dbReference type="Proteomes" id="UP000030765"/>
    </source>
</evidence>
<feature type="region of interest" description="Disordered" evidence="1">
    <location>
        <begin position="63"/>
        <end position="91"/>
    </location>
</feature>
<evidence type="ECO:0000313" key="2">
    <source>
        <dbReference type="EMBL" id="KFB50331.1"/>
    </source>
</evidence>